<dbReference type="InterPro" id="IPR012337">
    <property type="entry name" value="RNaseH-like_sf"/>
</dbReference>
<dbReference type="GO" id="GO:0015074">
    <property type="term" value="P:DNA integration"/>
    <property type="evidence" value="ECO:0007669"/>
    <property type="project" value="InterPro"/>
</dbReference>
<dbReference type="InterPro" id="IPR039537">
    <property type="entry name" value="Retrotran_Ty1/copia-like"/>
</dbReference>
<sequence>MLLEGSELTKEDRESQLYDDFKHFQQHKGESIHSYYVWNQAIVQDGRVVVQYVQGQQNRGQGMNPRGGNAAGYGGAQTRVGNVNPGQARPGQARPVKCYNCNEQLLFLAGGQDNAFDDDVDEQPAQDLALNVDNVFQANDYDAFDSDVDEAPTAQTMFMANLSSVDPITDEAGPSYDSNILSEVHDHDQYLDAACVHHEEHVMHDIVQPDHVVDSHTDYTSDSNMIPYDQYVKNNEVPVVPSDVSSVPNDAFKMIYNDIPKPHYNELNRVAIGYKHPLCLTHAKQVQPALYNGHEIIKDNHAPAIVYNIEDTLEIAEITRKKINAKMNDPECVTRKVKIAPHDYSKENFLATFTLQKQLTPEQIFWSNDLIKLKSKTLKERTKVSRPIKALTLYQPNTPATLVPKVLPTKIQVKIHIFTLTQLFSDFDKTCKKRITPTGITERERGFEQTKKCYLKELNYQNLKDGIGNNPPTPDKDTPDFDSVFVIGKMQASLQGKDNVIRQLKKQLFQLQVTRSDTSHTLKVRTTDSQITNLTDQVTNLQAQNDRFRAENDKIKQHYQEFKDKVNSQVLARDKHAIDVEPIVLRLRNNKDAHLDYLIYLKESVETIRDIVEEAKVKQVTFAKPSDKSDSTTHQHVVTVKPQKANVPVPPFTRVISCPNASGSKPKSNVKPNRISPAKGVNKLLVEDQPRTNMSHLRTSNRVYSSSRLKRTVINSNSDSICQTCTKCLTSSNHDMCVATCLQSVVATPSIRHTCNVVRKVKQVWKPKQVRQVWKTTGKVLTTIGHQWRPTGRIFNLGNQYPLTRFTPPKVVSAKQNKKQASCSKHMTGDRSRLMNFMKKFIGMVRFGNDHFGAIMGYGDYVIDGVELIKGSRGSNLYTISVEDMMKSFPICLLSKSSKNKSWLWHRRLNHLNFGKSKKHTHKPKTENTNLEVLNTLHMDLCGQMRVQTINGKKYILVIVDDYSRFTWVKFLRSKDETSDVIIKFITQIQVGLNKTVRYVRTDNGTEFVNHTLNEYYERIGIFHQKTVPRTPQQNGVVERRNRTLVEAAWTMLIFSKAPMFLWAEAVATAVFGALCYPTNDSEDLGKLQPTADTGIFVGPAPNLLTPGQISSGLVPNPVPATPYAPPTNKELKILFQPMFDEYLEPPRAERPVLPAQAVQAPVNSVGTPSSTTIDKDAPSPSISSSSSALQSHSLHQGVAGEPNYMEDHTVAPIDNNPFVNVFALEPPSEASSSGDISSTESPYVSQTLHHLNK</sequence>
<dbReference type="SUPFAM" id="SSF53098">
    <property type="entry name" value="Ribonuclease H-like"/>
    <property type="match status" value="1"/>
</dbReference>
<evidence type="ECO:0000313" key="4">
    <source>
        <dbReference type="EMBL" id="GEY97441.1"/>
    </source>
</evidence>
<feature type="compositionally biased region" description="Polar residues" evidence="2">
    <location>
        <begin position="1162"/>
        <end position="1173"/>
    </location>
</feature>
<organism evidence="4">
    <name type="scientific">Tanacetum cinerariifolium</name>
    <name type="common">Dalmatian daisy</name>
    <name type="synonym">Chrysanthemum cinerariifolium</name>
    <dbReference type="NCBI Taxonomy" id="118510"/>
    <lineage>
        <taxon>Eukaryota</taxon>
        <taxon>Viridiplantae</taxon>
        <taxon>Streptophyta</taxon>
        <taxon>Embryophyta</taxon>
        <taxon>Tracheophyta</taxon>
        <taxon>Spermatophyta</taxon>
        <taxon>Magnoliopsida</taxon>
        <taxon>eudicotyledons</taxon>
        <taxon>Gunneridae</taxon>
        <taxon>Pentapetalae</taxon>
        <taxon>asterids</taxon>
        <taxon>campanulids</taxon>
        <taxon>Asterales</taxon>
        <taxon>Asteraceae</taxon>
        <taxon>Asteroideae</taxon>
        <taxon>Anthemideae</taxon>
        <taxon>Anthemidinae</taxon>
        <taxon>Tanacetum</taxon>
    </lineage>
</organism>
<feature type="region of interest" description="Disordered" evidence="2">
    <location>
        <begin position="1225"/>
        <end position="1254"/>
    </location>
</feature>
<dbReference type="PANTHER" id="PTHR42648:SF18">
    <property type="entry name" value="RETROTRANSPOSON, UNCLASSIFIED-LIKE PROTEIN"/>
    <property type="match status" value="1"/>
</dbReference>
<feature type="region of interest" description="Disordered" evidence="2">
    <location>
        <begin position="1160"/>
        <end position="1196"/>
    </location>
</feature>
<accession>A0A699I5W0</accession>
<gene>
    <name evidence="4" type="ORF">Tci_469415</name>
</gene>
<dbReference type="InterPro" id="IPR036397">
    <property type="entry name" value="RNaseH_sf"/>
</dbReference>
<comment type="caution">
    <text evidence="4">The sequence shown here is derived from an EMBL/GenBank/DDBJ whole genome shotgun (WGS) entry which is preliminary data.</text>
</comment>
<dbReference type="AlphaFoldDB" id="A0A699I5W0"/>
<reference evidence="4" key="1">
    <citation type="journal article" date="2019" name="Sci. Rep.">
        <title>Draft genome of Tanacetum cinerariifolium, the natural source of mosquito coil.</title>
        <authorList>
            <person name="Yamashiro T."/>
            <person name="Shiraishi A."/>
            <person name="Satake H."/>
            <person name="Nakayama K."/>
        </authorList>
    </citation>
    <scope>NUCLEOTIDE SEQUENCE</scope>
</reference>
<keyword evidence="1" id="KW-0175">Coiled coil</keyword>
<feature type="domain" description="Integrase catalytic" evidence="3">
    <location>
        <begin position="920"/>
        <end position="1110"/>
    </location>
</feature>
<dbReference type="EMBL" id="BKCJ010227978">
    <property type="protein sequence ID" value="GEY97441.1"/>
    <property type="molecule type" value="Genomic_DNA"/>
</dbReference>
<feature type="compositionally biased region" description="Polar residues" evidence="2">
    <location>
        <begin position="1230"/>
        <end position="1254"/>
    </location>
</feature>
<dbReference type="InterPro" id="IPR001584">
    <property type="entry name" value="Integrase_cat-core"/>
</dbReference>
<dbReference type="GO" id="GO:0003676">
    <property type="term" value="F:nucleic acid binding"/>
    <property type="evidence" value="ECO:0007669"/>
    <property type="project" value="InterPro"/>
</dbReference>
<name>A0A699I5W0_TANCI</name>
<dbReference type="PANTHER" id="PTHR42648">
    <property type="entry name" value="TRANSPOSASE, PUTATIVE-RELATED"/>
    <property type="match status" value="1"/>
</dbReference>
<dbReference type="Pfam" id="PF00665">
    <property type="entry name" value="rve"/>
    <property type="match status" value="1"/>
</dbReference>
<feature type="coiled-coil region" evidence="1">
    <location>
        <begin position="524"/>
        <end position="565"/>
    </location>
</feature>
<proteinExistence type="predicted"/>
<evidence type="ECO:0000256" key="2">
    <source>
        <dbReference type="SAM" id="MobiDB-lite"/>
    </source>
</evidence>
<evidence type="ECO:0000256" key="1">
    <source>
        <dbReference type="SAM" id="Coils"/>
    </source>
</evidence>
<dbReference type="Gene3D" id="3.30.420.10">
    <property type="entry name" value="Ribonuclease H-like superfamily/Ribonuclease H"/>
    <property type="match status" value="1"/>
</dbReference>
<protein>
    <recommendedName>
        <fullName evidence="3">Integrase catalytic domain-containing protein</fullName>
    </recommendedName>
</protein>
<feature type="compositionally biased region" description="Low complexity" evidence="2">
    <location>
        <begin position="1179"/>
        <end position="1196"/>
    </location>
</feature>
<dbReference type="PROSITE" id="PS50994">
    <property type="entry name" value="INTEGRASE"/>
    <property type="match status" value="1"/>
</dbReference>
<evidence type="ECO:0000259" key="3">
    <source>
        <dbReference type="PROSITE" id="PS50994"/>
    </source>
</evidence>